<sequence>MSNFEILTTTNLVPIIPNVFSVLVVSNGPLFTRRWMIMPNLTPISLVSVVKLVVIAGKRACKTAAINIHMIANMCMPAIVSTAAQQWLNALCETERDEDVEKSCSKISHWIGDNSIEYSKSIQGHQ</sequence>
<dbReference type="Proteomes" id="UP000001312">
    <property type="component" value="Unassembled WGS sequence"/>
</dbReference>
<dbReference type="KEGG" id="ssl:SS1G_10877"/>
<dbReference type="EMBL" id="CH476636">
    <property type="protein sequence ID" value="EDN95002.1"/>
    <property type="molecule type" value="Genomic_DNA"/>
</dbReference>
<reference evidence="3" key="1">
    <citation type="journal article" date="2011" name="PLoS Genet.">
        <title>Genomic analysis of the necrotrophic fungal pathogens Sclerotinia sclerotiorum and Botrytis cinerea.</title>
        <authorList>
            <person name="Amselem J."/>
            <person name="Cuomo C.A."/>
            <person name="van Kan J.A."/>
            <person name="Viaud M."/>
            <person name="Benito E.P."/>
            <person name="Couloux A."/>
            <person name="Coutinho P.M."/>
            <person name="de Vries R.P."/>
            <person name="Dyer P.S."/>
            <person name="Fillinger S."/>
            <person name="Fournier E."/>
            <person name="Gout L."/>
            <person name="Hahn M."/>
            <person name="Kohn L."/>
            <person name="Lapalu N."/>
            <person name="Plummer K.M."/>
            <person name="Pradier J.M."/>
            <person name="Quevillon E."/>
            <person name="Sharon A."/>
            <person name="Simon A."/>
            <person name="ten Have A."/>
            <person name="Tudzynski B."/>
            <person name="Tudzynski P."/>
            <person name="Wincker P."/>
            <person name="Andrew M."/>
            <person name="Anthouard V."/>
            <person name="Beever R.E."/>
            <person name="Beffa R."/>
            <person name="Benoit I."/>
            <person name="Bouzid O."/>
            <person name="Brault B."/>
            <person name="Chen Z."/>
            <person name="Choquer M."/>
            <person name="Collemare J."/>
            <person name="Cotton P."/>
            <person name="Danchin E.G."/>
            <person name="Da Silva C."/>
            <person name="Gautier A."/>
            <person name="Giraud C."/>
            <person name="Giraud T."/>
            <person name="Gonzalez C."/>
            <person name="Grossetete S."/>
            <person name="Guldener U."/>
            <person name="Henrissat B."/>
            <person name="Howlett B.J."/>
            <person name="Kodira C."/>
            <person name="Kretschmer M."/>
            <person name="Lappartient A."/>
            <person name="Leroch M."/>
            <person name="Levis C."/>
            <person name="Mauceli E."/>
            <person name="Neuveglise C."/>
            <person name="Oeser B."/>
            <person name="Pearson M."/>
            <person name="Poulain J."/>
            <person name="Poussereau N."/>
            <person name="Quesneville H."/>
            <person name="Rascle C."/>
            <person name="Schumacher J."/>
            <person name="Segurens B."/>
            <person name="Sexton A."/>
            <person name="Silva E."/>
            <person name="Sirven C."/>
            <person name="Soanes D.M."/>
            <person name="Talbot N.J."/>
            <person name="Templeton M."/>
            <person name="Yandava C."/>
            <person name="Yarden O."/>
            <person name="Zeng Q."/>
            <person name="Rollins J.A."/>
            <person name="Lebrun M.H."/>
            <person name="Dickman M."/>
        </authorList>
    </citation>
    <scope>NUCLEOTIDE SEQUENCE [LARGE SCALE GENOMIC DNA]</scope>
    <source>
        <strain evidence="3">ATCC 18683 / 1980 / Ss-1</strain>
    </source>
</reference>
<keyword evidence="1" id="KW-1133">Transmembrane helix</keyword>
<protein>
    <submittedName>
        <fullName evidence="2">Uncharacterized protein</fullName>
    </submittedName>
</protein>
<evidence type="ECO:0000313" key="3">
    <source>
        <dbReference type="Proteomes" id="UP000001312"/>
    </source>
</evidence>
<evidence type="ECO:0000313" key="2">
    <source>
        <dbReference type="EMBL" id="EDN95002.1"/>
    </source>
</evidence>
<dbReference type="GeneID" id="5484436"/>
<keyword evidence="1" id="KW-0472">Membrane</keyword>
<dbReference type="AlphaFoldDB" id="A7EZW0"/>
<keyword evidence="1" id="KW-0812">Transmembrane</keyword>
<evidence type="ECO:0000256" key="1">
    <source>
        <dbReference type="SAM" id="Phobius"/>
    </source>
</evidence>
<proteinExistence type="predicted"/>
<accession>A7EZW0</accession>
<organism evidence="2 3">
    <name type="scientific">Sclerotinia sclerotiorum (strain ATCC 18683 / 1980 / Ss-1)</name>
    <name type="common">White mold</name>
    <name type="synonym">Whetzelinia sclerotiorum</name>
    <dbReference type="NCBI Taxonomy" id="665079"/>
    <lineage>
        <taxon>Eukaryota</taxon>
        <taxon>Fungi</taxon>
        <taxon>Dikarya</taxon>
        <taxon>Ascomycota</taxon>
        <taxon>Pezizomycotina</taxon>
        <taxon>Leotiomycetes</taxon>
        <taxon>Helotiales</taxon>
        <taxon>Sclerotiniaceae</taxon>
        <taxon>Sclerotinia</taxon>
    </lineage>
</organism>
<dbReference type="InParanoid" id="A7EZW0"/>
<name>A7EZW0_SCLS1</name>
<dbReference type="RefSeq" id="XP_001588430.1">
    <property type="nucleotide sequence ID" value="XM_001588380.1"/>
</dbReference>
<keyword evidence="3" id="KW-1185">Reference proteome</keyword>
<feature type="transmembrane region" description="Helical" evidence="1">
    <location>
        <begin position="12"/>
        <end position="31"/>
    </location>
</feature>
<gene>
    <name evidence="2" type="ORF">SS1G_10877</name>
</gene>